<protein>
    <submittedName>
        <fullName evidence="1">Uncharacterized protein</fullName>
    </submittedName>
</protein>
<reference evidence="1" key="1">
    <citation type="submission" date="2020-09" db="EMBL/GenBank/DDBJ databases">
        <title>Genome-Enabled Discovery of Anthraquinone Biosynthesis in Senna tora.</title>
        <authorList>
            <person name="Kang S.-H."/>
            <person name="Pandey R.P."/>
            <person name="Lee C.-M."/>
            <person name="Sim J.-S."/>
            <person name="Jeong J.-T."/>
            <person name="Choi B.-S."/>
            <person name="Jung M."/>
            <person name="Ginzburg D."/>
            <person name="Zhao K."/>
            <person name="Won S.Y."/>
            <person name="Oh T.-J."/>
            <person name="Yu Y."/>
            <person name="Kim N.-H."/>
            <person name="Lee O.R."/>
            <person name="Lee T.-H."/>
            <person name="Bashyal P."/>
            <person name="Kim T.-S."/>
            <person name="Lee W.-H."/>
            <person name="Kawkins C."/>
            <person name="Kim C.-K."/>
            <person name="Kim J.S."/>
            <person name="Ahn B.O."/>
            <person name="Rhee S.Y."/>
            <person name="Sohng J.K."/>
        </authorList>
    </citation>
    <scope>NUCLEOTIDE SEQUENCE</scope>
    <source>
        <tissue evidence="1">Leaf</tissue>
    </source>
</reference>
<evidence type="ECO:0000313" key="1">
    <source>
        <dbReference type="EMBL" id="KAF7817447.1"/>
    </source>
</evidence>
<dbReference type="EMBL" id="JAAIUW010000009">
    <property type="protein sequence ID" value="KAF7817447.1"/>
    <property type="molecule type" value="Genomic_DNA"/>
</dbReference>
<organism evidence="1 2">
    <name type="scientific">Senna tora</name>
    <dbReference type="NCBI Taxonomy" id="362788"/>
    <lineage>
        <taxon>Eukaryota</taxon>
        <taxon>Viridiplantae</taxon>
        <taxon>Streptophyta</taxon>
        <taxon>Embryophyta</taxon>
        <taxon>Tracheophyta</taxon>
        <taxon>Spermatophyta</taxon>
        <taxon>Magnoliopsida</taxon>
        <taxon>eudicotyledons</taxon>
        <taxon>Gunneridae</taxon>
        <taxon>Pentapetalae</taxon>
        <taxon>rosids</taxon>
        <taxon>fabids</taxon>
        <taxon>Fabales</taxon>
        <taxon>Fabaceae</taxon>
        <taxon>Caesalpinioideae</taxon>
        <taxon>Cassia clade</taxon>
        <taxon>Senna</taxon>
    </lineage>
</organism>
<dbReference type="Proteomes" id="UP000634136">
    <property type="component" value="Unassembled WGS sequence"/>
</dbReference>
<gene>
    <name evidence="1" type="ORF">G2W53_031416</name>
</gene>
<accession>A0A834WCH3</accession>
<sequence>MVTHINLKGVVGASRNDALLATVAIIPMLETVTAEMQRREDFPTVILSSRPKPR</sequence>
<comment type="caution">
    <text evidence="1">The sequence shown here is derived from an EMBL/GenBank/DDBJ whole genome shotgun (WGS) entry which is preliminary data.</text>
</comment>
<name>A0A834WCH3_9FABA</name>
<dbReference type="AlphaFoldDB" id="A0A834WCH3"/>
<proteinExistence type="predicted"/>
<keyword evidence="2" id="KW-1185">Reference proteome</keyword>
<evidence type="ECO:0000313" key="2">
    <source>
        <dbReference type="Proteomes" id="UP000634136"/>
    </source>
</evidence>